<dbReference type="SUPFAM" id="SSF51735">
    <property type="entry name" value="NAD(P)-binding Rossmann-fold domains"/>
    <property type="match status" value="1"/>
</dbReference>
<evidence type="ECO:0000313" key="2">
    <source>
        <dbReference type="Proteomes" id="UP000565441"/>
    </source>
</evidence>
<keyword evidence="2" id="KW-1185">Reference proteome</keyword>
<accession>A0A8H5H181</accession>
<comment type="caution">
    <text evidence="1">The sequence shown here is derived from an EMBL/GenBank/DDBJ whole genome shotgun (WGS) entry which is preliminary data.</text>
</comment>
<organism evidence="1 2">
    <name type="scientific">Tricholomella constricta</name>
    <dbReference type="NCBI Taxonomy" id="117010"/>
    <lineage>
        <taxon>Eukaryota</taxon>
        <taxon>Fungi</taxon>
        <taxon>Dikarya</taxon>
        <taxon>Basidiomycota</taxon>
        <taxon>Agaricomycotina</taxon>
        <taxon>Agaricomycetes</taxon>
        <taxon>Agaricomycetidae</taxon>
        <taxon>Agaricales</taxon>
        <taxon>Tricholomatineae</taxon>
        <taxon>Lyophyllaceae</taxon>
        <taxon>Tricholomella</taxon>
    </lineage>
</organism>
<dbReference type="PANTHER" id="PTHR40129">
    <property type="entry name" value="KETOPANTOATE REDUCTASE N-TERMINAL DOMAIN-CONTAINING PROTEIN"/>
    <property type="match status" value="1"/>
</dbReference>
<sequence length="327" mass="36149">MRVDILILGAGWTSTFLMPLCTERSLTYAATTRSGRDETIQFVFDPESEDIEPYKVLPDAQTVVITFPIELPGASARFVRLYRSSREEGEFETGFIQLGTTGIWDGNRKKNANASATTTPKPAENKWYDRHTPFVPNARASAEIELLAQSTQLTPTTVLNLAGLWGGSRSPRNWVSRVAPTKEALRTKGSIHLIHGLDVSRAILAVHASWAQAAGQRWILTDGRVYDWWDLASAWGLPAPFPAPAILLPSTEQGQTHLNMTTTTTTTTVTATTAGEDRGPHARWVRELMREEGVRALPRDVGMLGRALDSSEFWYGFGLSPLKARLE</sequence>
<dbReference type="Gene3D" id="3.40.50.720">
    <property type="entry name" value="NAD(P)-binding Rossmann-like Domain"/>
    <property type="match status" value="1"/>
</dbReference>
<evidence type="ECO:0000313" key="1">
    <source>
        <dbReference type="EMBL" id="KAF5374535.1"/>
    </source>
</evidence>
<reference evidence="1 2" key="1">
    <citation type="journal article" date="2020" name="ISME J.">
        <title>Uncovering the hidden diversity of litter-decomposition mechanisms in mushroom-forming fungi.</title>
        <authorList>
            <person name="Floudas D."/>
            <person name="Bentzer J."/>
            <person name="Ahren D."/>
            <person name="Johansson T."/>
            <person name="Persson P."/>
            <person name="Tunlid A."/>
        </authorList>
    </citation>
    <scope>NUCLEOTIDE SEQUENCE [LARGE SCALE GENOMIC DNA]</scope>
    <source>
        <strain evidence="1 2">CBS 661.87</strain>
    </source>
</reference>
<dbReference type="InterPro" id="IPR036291">
    <property type="entry name" value="NAD(P)-bd_dom_sf"/>
</dbReference>
<protein>
    <submittedName>
        <fullName evidence="1">Uncharacterized protein</fullName>
    </submittedName>
</protein>
<dbReference type="AlphaFoldDB" id="A0A8H5H181"/>
<gene>
    <name evidence="1" type="ORF">D9615_009077</name>
</gene>
<dbReference type="PANTHER" id="PTHR40129:SF2">
    <property type="entry name" value="KETOPANTOATE REDUCTASE N-TERMINAL DOMAIN-CONTAINING PROTEIN"/>
    <property type="match status" value="1"/>
</dbReference>
<dbReference type="OrthoDB" id="674948at2759"/>
<dbReference type="Proteomes" id="UP000565441">
    <property type="component" value="Unassembled WGS sequence"/>
</dbReference>
<name>A0A8H5H181_9AGAR</name>
<proteinExistence type="predicted"/>
<dbReference type="EMBL" id="JAACJP010000036">
    <property type="protein sequence ID" value="KAF5374535.1"/>
    <property type="molecule type" value="Genomic_DNA"/>
</dbReference>